<evidence type="ECO:0000256" key="5">
    <source>
        <dbReference type="ARBA" id="ARBA00022705"/>
    </source>
</evidence>
<dbReference type="PROSITE" id="PS52020">
    <property type="entry name" value="CRESS_DNA_REP"/>
    <property type="match status" value="1"/>
</dbReference>
<dbReference type="GO" id="GO:0004519">
    <property type="term" value="F:endonuclease activity"/>
    <property type="evidence" value="ECO:0007669"/>
    <property type="project" value="UniProtKB-KW"/>
</dbReference>
<keyword evidence="10" id="KW-0378">Hydrolase</keyword>
<dbReference type="AlphaFoldDB" id="A0A821XC49"/>
<evidence type="ECO:0000313" key="18">
    <source>
        <dbReference type="EMBL" id="CAF4939723.1"/>
    </source>
</evidence>
<dbReference type="Gene3D" id="3.40.1310.20">
    <property type="match status" value="1"/>
</dbReference>
<evidence type="ECO:0000256" key="4">
    <source>
        <dbReference type="ARBA" id="ARBA00022695"/>
    </source>
</evidence>
<dbReference type="GO" id="GO:0003677">
    <property type="term" value="F:DNA binding"/>
    <property type="evidence" value="ECO:0007669"/>
    <property type="project" value="UniProtKB-KW"/>
</dbReference>
<evidence type="ECO:0000256" key="15">
    <source>
        <dbReference type="ARBA" id="ARBA00032243"/>
    </source>
</evidence>
<keyword evidence="8" id="KW-0547">Nucleotide-binding</keyword>
<evidence type="ECO:0000256" key="8">
    <source>
        <dbReference type="ARBA" id="ARBA00022741"/>
    </source>
</evidence>
<dbReference type="GO" id="GO:0003723">
    <property type="term" value="F:RNA binding"/>
    <property type="evidence" value="ECO:0007669"/>
    <property type="project" value="InterPro"/>
</dbReference>
<keyword evidence="12" id="KW-0238">DNA-binding</keyword>
<evidence type="ECO:0000256" key="10">
    <source>
        <dbReference type="ARBA" id="ARBA00022801"/>
    </source>
</evidence>
<comment type="similarity">
    <text evidence="2">Belongs to the nanoviruses/circoviruses replication-associated protein family.</text>
</comment>
<dbReference type="EMBL" id="CAJNYT010000202">
    <property type="protein sequence ID" value="CAF3337911.1"/>
    <property type="molecule type" value="Genomic_DNA"/>
</dbReference>
<keyword evidence="3" id="KW-0808">Transferase</keyword>
<dbReference type="EMBL" id="CAJOBR010021539">
    <property type="protein sequence ID" value="CAF4939723.1"/>
    <property type="molecule type" value="Genomic_DNA"/>
</dbReference>
<dbReference type="GO" id="GO:0000166">
    <property type="term" value="F:nucleotide binding"/>
    <property type="evidence" value="ECO:0007669"/>
    <property type="project" value="UniProtKB-KW"/>
</dbReference>
<evidence type="ECO:0000313" key="19">
    <source>
        <dbReference type="Proteomes" id="UP000663848"/>
    </source>
</evidence>
<protein>
    <recommendedName>
        <fullName evidence="14">ATP-dependent helicase Rep</fullName>
    </recommendedName>
    <alternativeName>
        <fullName evidence="15">RepP</fullName>
    </alternativeName>
</protein>
<dbReference type="Pfam" id="PF00910">
    <property type="entry name" value="RNA_helicase"/>
    <property type="match status" value="1"/>
</dbReference>
<dbReference type="GO" id="GO:0003724">
    <property type="term" value="F:RNA helicase activity"/>
    <property type="evidence" value="ECO:0007669"/>
    <property type="project" value="InterPro"/>
</dbReference>
<evidence type="ECO:0000259" key="16">
    <source>
        <dbReference type="PROSITE" id="PS52020"/>
    </source>
</evidence>
<evidence type="ECO:0000256" key="12">
    <source>
        <dbReference type="ARBA" id="ARBA00023125"/>
    </source>
</evidence>
<reference evidence="18" key="1">
    <citation type="submission" date="2021-02" db="EMBL/GenBank/DDBJ databases">
        <authorList>
            <person name="Nowell W R."/>
        </authorList>
    </citation>
    <scope>NUCLEOTIDE SEQUENCE</scope>
</reference>
<sequence length="317" mass="37411">MDEKKICKSWTLTLFNYTQADIDFLDNLECNYIIYGKEICPKTKKPHIQGYVTFKNAWRFKALHKLHHMIHWIAAVGRPEANINYCKKDGDFYIRDNRTQGSRNDLKELAANIVHTGLDATILELPHMYLKYHNGMEKLSGRIKCRPRDFAPEVYWLWGKSGTGKTRQVVEKEPDLWISGETLKWWDGYEGQEAVLFDDFREDQCSFVWLLRLLDRYPVTVQTKGGTRQFCSKRIYITCPRTPEKEFAFIMNEEIKQLLRRIKSVTEVTEVGIGNTNYPNLNKMKEEFEYEDIIYECGDFEDFVFDDEKALLVKFSD</sequence>
<evidence type="ECO:0000256" key="2">
    <source>
        <dbReference type="ARBA" id="ARBA00008545"/>
    </source>
</evidence>
<keyword evidence="4" id="KW-0548">Nucleotidyltransferase</keyword>
<evidence type="ECO:0000313" key="17">
    <source>
        <dbReference type="EMBL" id="CAF3337911.1"/>
    </source>
</evidence>
<dbReference type="InterPro" id="IPR049912">
    <property type="entry name" value="CRESS_DNA_REP"/>
</dbReference>
<dbReference type="Proteomes" id="UP000663848">
    <property type="component" value="Unassembled WGS sequence"/>
</dbReference>
<evidence type="ECO:0000256" key="13">
    <source>
        <dbReference type="ARBA" id="ARBA00023268"/>
    </source>
</evidence>
<gene>
    <name evidence="17" type="ORF">GRG538_LOCUS4344</name>
    <name evidence="18" type="ORF">QYT958_LOCUS32650</name>
</gene>
<organism evidence="18 19">
    <name type="scientific">Rotaria socialis</name>
    <dbReference type="NCBI Taxonomy" id="392032"/>
    <lineage>
        <taxon>Eukaryota</taxon>
        <taxon>Metazoa</taxon>
        <taxon>Spiralia</taxon>
        <taxon>Gnathifera</taxon>
        <taxon>Rotifera</taxon>
        <taxon>Eurotatoria</taxon>
        <taxon>Bdelloidea</taxon>
        <taxon>Philodinida</taxon>
        <taxon>Philodinidae</taxon>
        <taxon>Rotaria</taxon>
    </lineage>
</organism>
<dbReference type="GO" id="GO:0006260">
    <property type="term" value="P:DNA replication"/>
    <property type="evidence" value="ECO:0007669"/>
    <property type="project" value="UniProtKB-KW"/>
</dbReference>
<comment type="caution">
    <text evidence="18">The sequence shown here is derived from an EMBL/GenBank/DDBJ whole genome shotgun (WGS) entry which is preliminary data.</text>
</comment>
<dbReference type="InterPro" id="IPR027417">
    <property type="entry name" value="P-loop_NTPase"/>
</dbReference>
<evidence type="ECO:0000256" key="11">
    <source>
        <dbReference type="ARBA" id="ARBA00023124"/>
    </source>
</evidence>
<evidence type="ECO:0000256" key="6">
    <source>
        <dbReference type="ARBA" id="ARBA00022722"/>
    </source>
</evidence>
<dbReference type="InterPro" id="IPR000605">
    <property type="entry name" value="Helicase_SF3_ssDNA/RNA_vir"/>
</dbReference>
<keyword evidence="7" id="KW-0479">Metal-binding</keyword>
<accession>A0A821XC49</accession>
<keyword evidence="9" id="KW-0255">Endonuclease</keyword>
<dbReference type="SUPFAM" id="SSF52540">
    <property type="entry name" value="P-loop containing nucleoside triphosphate hydrolases"/>
    <property type="match status" value="1"/>
</dbReference>
<keyword evidence="5" id="KW-0235">DNA replication</keyword>
<evidence type="ECO:0000256" key="14">
    <source>
        <dbReference type="ARBA" id="ARBA00030754"/>
    </source>
</evidence>
<dbReference type="GO" id="GO:0046872">
    <property type="term" value="F:metal ion binding"/>
    <property type="evidence" value="ECO:0007669"/>
    <property type="project" value="UniProtKB-KW"/>
</dbReference>
<dbReference type="Proteomes" id="UP000663872">
    <property type="component" value="Unassembled WGS sequence"/>
</dbReference>
<evidence type="ECO:0000256" key="3">
    <source>
        <dbReference type="ARBA" id="ARBA00022679"/>
    </source>
</evidence>
<name>A0A821XC49_9BILA</name>
<evidence type="ECO:0000256" key="1">
    <source>
        <dbReference type="ARBA" id="ARBA00001936"/>
    </source>
</evidence>
<feature type="domain" description="CRESS-DNA virus Rep endonuclease" evidence="16">
    <location>
        <begin position="4"/>
        <end position="99"/>
    </location>
</feature>
<dbReference type="Pfam" id="PF02407">
    <property type="entry name" value="Viral_Rep"/>
    <property type="match status" value="1"/>
</dbReference>
<comment type="cofactor">
    <cofactor evidence="1">
        <name>Mn(2+)</name>
        <dbReference type="ChEBI" id="CHEBI:29035"/>
    </cofactor>
</comment>
<evidence type="ECO:0000256" key="9">
    <source>
        <dbReference type="ARBA" id="ARBA00022759"/>
    </source>
</evidence>
<dbReference type="GO" id="GO:0016787">
    <property type="term" value="F:hydrolase activity"/>
    <property type="evidence" value="ECO:0007669"/>
    <property type="project" value="UniProtKB-KW"/>
</dbReference>
<keyword evidence="11" id="KW-0190">Covalent protein-DNA linkage</keyword>
<keyword evidence="6" id="KW-0540">Nuclease</keyword>
<proteinExistence type="inferred from homology"/>
<keyword evidence="13" id="KW-0511">Multifunctional enzyme</keyword>
<evidence type="ECO:0000256" key="7">
    <source>
        <dbReference type="ARBA" id="ARBA00022723"/>
    </source>
</evidence>
<dbReference type="GO" id="GO:0016779">
    <property type="term" value="F:nucleotidyltransferase activity"/>
    <property type="evidence" value="ECO:0007669"/>
    <property type="project" value="UniProtKB-KW"/>
</dbReference>